<evidence type="ECO:0000256" key="1">
    <source>
        <dbReference type="SAM" id="SignalP"/>
    </source>
</evidence>
<feature type="signal peptide" evidence="1">
    <location>
        <begin position="1"/>
        <end position="28"/>
    </location>
</feature>
<comment type="caution">
    <text evidence="2">The sequence shown here is derived from an EMBL/GenBank/DDBJ whole genome shotgun (WGS) entry which is preliminary data.</text>
</comment>
<gene>
    <name evidence="2" type="ORF">GPY61_32125</name>
</gene>
<organism evidence="2 3">
    <name type="scientific">Massilia cellulosiltytica</name>
    <dbReference type="NCBI Taxonomy" id="2683234"/>
    <lineage>
        <taxon>Bacteria</taxon>
        <taxon>Pseudomonadati</taxon>
        <taxon>Pseudomonadota</taxon>
        <taxon>Betaproteobacteria</taxon>
        <taxon>Burkholderiales</taxon>
        <taxon>Oxalobacteraceae</taxon>
        <taxon>Telluria group</taxon>
        <taxon>Massilia</taxon>
    </lineage>
</organism>
<keyword evidence="3" id="KW-1185">Reference proteome</keyword>
<dbReference type="EMBL" id="WSES01000021">
    <property type="protein sequence ID" value="MVW64568.1"/>
    <property type="molecule type" value="Genomic_DNA"/>
</dbReference>
<reference evidence="2 3" key="1">
    <citation type="submission" date="2019-12" db="EMBL/GenBank/DDBJ databases">
        <authorList>
            <person name="Li C."/>
            <person name="Zhao J."/>
        </authorList>
    </citation>
    <scope>NUCLEOTIDE SEQUENCE [LARGE SCALE GENOMIC DNA]</scope>
    <source>
        <strain evidence="2 3">NEAU-DD11</strain>
    </source>
</reference>
<feature type="chain" id="PRO_5030647562" evidence="1">
    <location>
        <begin position="29"/>
        <end position="248"/>
    </location>
</feature>
<dbReference type="RefSeq" id="WP_160410981.1">
    <property type="nucleotide sequence ID" value="NZ_WSES01000021.1"/>
</dbReference>
<dbReference type="NCBIfam" id="TIGR02001">
    <property type="entry name" value="gcw_chp"/>
    <property type="match status" value="1"/>
</dbReference>
<dbReference type="Proteomes" id="UP000443353">
    <property type="component" value="Unassembled WGS sequence"/>
</dbReference>
<dbReference type="Pfam" id="PF09694">
    <property type="entry name" value="Gcw_chp"/>
    <property type="match status" value="1"/>
</dbReference>
<evidence type="ECO:0000313" key="3">
    <source>
        <dbReference type="Proteomes" id="UP000443353"/>
    </source>
</evidence>
<dbReference type="AlphaFoldDB" id="A0A7X3G6J9"/>
<name>A0A7X3G6J9_9BURK</name>
<dbReference type="InterPro" id="IPR010239">
    <property type="entry name" value="CHP02001"/>
</dbReference>
<protein>
    <submittedName>
        <fullName evidence="2">Uncharacterized protein</fullName>
    </submittedName>
</protein>
<keyword evidence="1" id="KW-0732">Signal</keyword>
<proteinExistence type="predicted"/>
<sequence>MKRRNSNWSHAAVLAASLWSLHIGLAGAEEQKPDNEVSFNAAVTSDYRYRGISQSRLDPALQGGADYTHNPTGLYAGTWLSTIKWTKDLGGSGDVEWDLYGGKRGNLTSDITYDVGGLYYFYPSNGLHPNANTFELYGQLGFGPAYVKYSHSLTNLFGTADSKGSGYLDIGANVDVGNGFTLNLHAGRQNVRHNGSLSYTDYKLGVTKDLGICSVALSWIKADTSAYVSPSAENLGKSAALLTVSKTF</sequence>
<accession>A0A7X3G6J9</accession>
<evidence type="ECO:0000313" key="2">
    <source>
        <dbReference type="EMBL" id="MVW64568.1"/>
    </source>
</evidence>